<feature type="region of interest" description="Disordered" evidence="7">
    <location>
        <begin position="1"/>
        <end position="55"/>
    </location>
</feature>
<dbReference type="PANTHER" id="PTHR46481:SF10">
    <property type="entry name" value="ZINC FINGER BED DOMAIN-CONTAINING PROTEIN 39"/>
    <property type="match status" value="1"/>
</dbReference>
<dbReference type="InterPro" id="IPR052035">
    <property type="entry name" value="ZnF_BED_domain_contain"/>
</dbReference>
<feature type="compositionally biased region" description="Gly residues" evidence="7">
    <location>
        <begin position="75"/>
        <end position="84"/>
    </location>
</feature>
<keyword evidence="11" id="KW-1185">Reference proteome</keyword>
<dbReference type="AlphaFoldDB" id="A0A8T0P1W2"/>
<keyword evidence="4" id="KW-0862">Zinc</keyword>
<sequence>MDDDEGHTINDELRMMGLEGDDEDGMEEEREELFGRRGNVEVSMPPPPPVGVGVGGAGAGADAGVGAGAGAGADTGAGGAGGAADGAAPDSVSHAGEKRGRPCTSKVWDEYEKLFKQINGKTVRYGAKCLHCKSILSGFSSSGTGHLSRHLLTCRSKKKKSGAQSILSFDADGSVVSWEYSPDVARTQLCRLIAKLDLPLGFGETNEFKEYIQIAHNPRFTPVSRQTTTRDIAKYFSERRDDLVKYLSSNSVSSVGLTSDIWSGNAKEDYLSVVCHYVNSDWQLEKRVLGLSLIDVSHSGDNIAERVHTVISDFGLTNKVFSITLDNASANASAMEALTPLIRGYIGDEYLHQRCACHIINLIVKSGLKRLKPYLEAFRTAISFVNSSNQRIAAYKSYCIAVGVRPRKFQLDMDVRWNSTYLMLKHLVPHKQTFGVFIQTQYPRAEGTPYLLTDGHWYVAEKILEFLELFYDSTVDLSGVYYPTAPLILHNLIEIAGQLKNYENDRMLREVVIPMKSKYLKYWNDIPLLYSIAFIMDPRAKIKGFSNALRLLSSLTGTDYSAYFTSVRAALSDMFGKYESKFGSIRLARPTHKPSTGKKKAQWGKIFGDGSTSTTSPGSGLGSVGAGGSFTVPLGRRTSASALLQAASTGGTYGISSELTAYLDSDTVNQFDDDFNILTWWHEHKQSYPVLSILAKDVLTVPVSTISSESTFSLTGRIIEERRRQLKPEMVEMLTCIKDWEAADERAQHMVEDGDLQAAYEDQYLDETPAQAAV</sequence>
<name>A0A8T0P1W2_PANVG</name>
<dbReference type="EMBL" id="CM029053">
    <property type="protein sequence ID" value="KAG2554192.1"/>
    <property type="molecule type" value="Genomic_DNA"/>
</dbReference>
<dbReference type="Pfam" id="PF05699">
    <property type="entry name" value="Dimer_Tnp_hAT"/>
    <property type="match status" value="1"/>
</dbReference>
<keyword evidence="5" id="KW-0238">DNA-binding</keyword>
<dbReference type="SUPFAM" id="SSF53098">
    <property type="entry name" value="Ribonuclease H-like"/>
    <property type="match status" value="1"/>
</dbReference>
<dbReference type="SUPFAM" id="SSF57667">
    <property type="entry name" value="beta-beta-alpha zinc fingers"/>
    <property type="match status" value="1"/>
</dbReference>
<evidence type="ECO:0000256" key="6">
    <source>
        <dbReference type="ARBA" id="ARBA00023242"/>
    </source>
</evidence>
<dbReference type="InterPro" id="IPR008906">
    <property type="entry name" value="HATC_C_dom"/>
</dbReference>
<dbReference type="GO" id="GO:0008270">
    <property type="term" value="F:zinc ion binding"/>
    <property type="evidence" value="ECO:0007669"/>
    <property type="project" value="UniProtKB-KW"/>
</dbReference>
<evidence type="ECO:0000256" key="2">
    <source>
        <dbReference type="ARBA" id="ARBA00022723"/>
    </source>
</evidence>
<evidence type="ECO:0000256" key="3">
    <source>
        <dbReference type="ARBA" id="ARBA00022771"/>
    </source>
</evidence>
<feature type="compositionally biased region" description="Acidic residues" evidence="7">
    <location>
        <begin position="19"/>
        <end position="31"/>
    </location>
</feature>
<dbReference type="PANTHER" id="PTHR46481">
    <property type="entry name" value="ZINC FINGER BED DOMAIN-CONTAINING PROTEIN 4"/>
    <property type="match status" value="1"/>
</dbReference>
<protein>
    <recommendedName>
        <fullName evidence="12">Transposase</fullName>
    </recommendedName>
</protein>
<comment type="caution">
    <text evidence="10">The sequence shown here is derived from an EMBL/GenBank/DDBJ whole genome shotgun (WGS) entry which is preliminary data.</text>
</comment>
<evidence type="ECO:0000313" key="10">
    <source>
        <dbReference type="EMBL" id="KAG2554192.1"/>
    </source>
</evidence>
<dbReference type="Pfam" id="PF14372">
    <property type="entry name" value="hAT-like_RNase-H"/>
    <property type="match status" value="1"/>
</dbReference>
<feature type="domain" description="HAT C-terminal dimerisation" evidence="8">
    <location>
        <begin position="658"/>
        <end position="740"/>
    </location>
</feature>
<dbReference type="GO" id="GO:0005634">
    <property type="term" value="C:nucleus"/>
    <property type="evidence" value="ECO:0007669"/>
    <property type="project" value="UniProtKB-SubCell"/>
</dbReference>
<dbReference type="GO" id="GO:0046983">
    <property type="term" value="F:protein dimerization activity"/>
    <property type="evidence" value="ECO:0007669"/>
    <property type="project" value="InterPro"/>
</dbReference>
<keyword evidence="6" id="KW-0539">Nucleus</keyword>
<keyword evidence="3" id="KW-0863">Zinc-finger</keyword>
<dbReference type="GO" id="GO:0003677">
    <property type="term" value="F:DNA binding"/>
    <property type="evidence" value="ECO:0007669"/>
    <property type="project" value="UniProtKB-KW"/>
</dbReference>
<evidence type="ECO:0008006" key="12">
    <source>
        <dbReference type="Google" id="ProtNLM"/>
    </source>
</evidence>
<evidence type="ECO:0000256" key="4">
    <source>
        <dbReference type="ARBA" id="ARBA00022833"/>
    </source>
</evidence>
<keyword evidence="2" id="KW-0479">Metal-binding</keyword>
<gene>
    <name evidence="10" type="ORF">PVAP13_9KG647120</name>
</gene>
<proteinExistence type="predicted"/>
<reference evidence="10 11" key="1">
    <citation type="submission" date="2020-05" db="EMBL/GenBank/DDBJ databases">
        <title>WGS assembly of Panicum virgatum.</title>
        <authorList>
            <person name="Lovell J.T."/>
            <person name="Jenkins J."/>
            <person name="Shu S."/>
            <person name="Juenger T.E."/>
            <person name="Schmutz J."/>
        </authorList>
    </citation>
    <scope>NUCLEOTIDE SEQUENCE [LARGE SCALE GENOMIC DNA]</scope>
    <source>
        <strain evidence="11">cv. AP13</strain>
    </source>
</reference>
<evidence type="ECO:0000259" key="9">
    <source>
        <dbReference type="Pfam" id="PF14372"/>
    </source>
</evidence>
<organism evidence="10 11">
    <name type="scientific">Panicum virgatum</name>
    <name type="common">Blackwell switchgrass</name>
    <dbReference type="NCBI Taxonomy" id="38727"/>
    <lineage>
        <taxon>Eukaryota</taxon>
        <taxon>Viridiplantae</taxon>
        <taxon>Streptophyta</taxon>
        <taxon>Embryophyta</taxon>
        <taxon>Tracheophyta</taxon>
        <taxon>Spermatophyta</taxon>
        <taxon>Magnoliopsida</taxon>
        <taxon>Liliopsida</taxon>
        <taxon>Poales</taxon>
        <taxon>Poaceae</taxon>
        <taxon>PACMAD clade</taxon>
        <taxon>Panicoideae</taxon>
        <taxon>Panicodae</taxon>
        <taxon>Paniceae</taxon>
        <taxon>Panicinae</taxon>
        <taxon>Panicum</taxon>
        <taxon>Panicum sect. Hiantes</taxon>
    </lineage>
</organism>
<evidence type="ECO:0000256" key="5">
    <source>
        <dbReference type="ARBA" id="ARBA00023125"/>
    </source>
</evidence>
<feature type="domain" description="hAT-like transposase RNase-H fold" evidence="9">
    <location>
        <begin position="479"/>
        <end position="578"/>
    </location>
</feature>
<comment type="subcellular location">
    <subcellularLocation>
        <location evidence="1">Nucleus</location>
    </subcellularLocation>
</comment>
<evidence type="ECO:0000259" key="8">
    <source>
        <dbReference type="Pfam" id="PF05699"/>
    </source>
</evidence>
<dbReference type="Proteomes" id="UP000823388">
    <property type="component" value="Chromosome 9K"/>
</dbReference>
<evidence type="ECO:0000256" key="7">
    <source>
        <dbReference type="SAM" id="MobiDB-lite"/>
    </source>
</evidence>
<accession>A0A8T0P1W2</accession>
<feature type="compositionally biased region" description="Basic and acidic residues" evidence="7">
    <location>
        <begin position="1"/>
        <end position="14"/>
    </location>
</feature>
<dbReference type="SMART" id="SM00614">
    <property type="entry name" value="ZnF_BED"/>
    <property type="match status" value="1"/>
</dbReference>
<evidence type="ECO:0000256" key="1">
    <source>
        <dbReference type="ARBA" id="ARBA00004123"/>
    </source>
</evidence>
<evidence type="ECO:0000313" key="11">
    <source>
        <dbReference type="Proteomes" id="UP000823388"/>
    </source>
</evidence>
<dbReference type="InterPro" id="IPR036236">
    <property type="entry name" value="Znf_C2H2_sf"/>
</dbReference>
<feature type="region of interest" description="Disordered" evidence="7">
    <location>
        <begin position="75"/>
        <end position="102"/>
    </location>
</feature>
<dbReference type="InterPro" id="IPR012337">
    <property type="entry name" value="RNaseH-like_sf"/>
</dbReference>
<dbReference type="InterPro" id="IPR025525">
    <property type="entry name" value="hAT-like_transposase_RNase-H"/>
</dbReference>